<evidence type="ECO:0000256" key="4">
    <source>
        <dbReference type="ARBA" id="ARBA00023224"/>
    </source>
</evidence>
<organism evidence="8 9">
    <name type="scientific">Rhizoctonia solani</name>
    <dbReference type="NCBI Taxonomy" id="456999"/>
    <lineage>
        <taxon>Eukaryota</taxon>
        <taxon>Fungi</taxon>
        <taxon>Dikarya</taxon>
        <taxon>Basidiomycota</taxon>
        <taxon>Agaricomycotina</taxon>
        <taxon>Agaricomycetes</taxon>
        <taxon>Cantharellales</taxon>
        <taxon>Ceratobasidiaceae</taxon>
        <taxon>Rhizoctonia</taxon>
    </lineage>
</organism>
<dbReference type="Pfam" id="PF00503">
    <property type="entry name" value="G-alpha"/>
    <property type="match status" value="1"/>
</dbReference>
<accession>A0A8H3E899</accession>
<feature type="region of interest" description="Disordered" evidence="7">
    <location>
        <begin position="1"/>
        <end position="29"/>
    </location>
</feature>
<dbReference type="GO" id="GO:0005737">
    <property type="term" value="C:cytoplasm"/>
    <property type="evidence" value="ECO:0007669"/>
    <property type="project" value="TreeGrafter"/>
</dbReference>
<dbReference type="PROSITE" id="PS51882">
    <property type="entry name" value="G_ALPHA"/>
    <property type="match status" value="1"/>
</dbReference>
<dbReference type="InterPro" id="IPR001019">
    <property type="entry name" value="Gprotein_alpha_su"/>
</dbReference>
<dbReference type="InterPro" id="IPR027417">
    <property type="entry name" value="P-loop_NTPase"/>
</dbReference>
<keyword evidence="1 6" id="KW-0479">Metal-binding</keyword>
<dbReference type="SUPFAM" id="SSF47895">
    <property type="entry name" value="Transducin (alpha subunit), insertion domain"/>
    <property type="match status" value="1"/>
</dbReference>
<dbReference type="GO" id="GO:0003924">
    <property type="term" value="F:GTPase activity"/>
    <property type="evidence" value="ECO:0007669"/>
    <property type="project" value="InterPro"/>
</dbReference>
<dbReference type="Gene3D" id="3.40.50.300">
    <property type="entry name" value="P-loop containing nucleotide triphosphate hydrolases"/>
    <property type="match status" value="2"/>
</dbReference>
<protein>
    <submittedName>
        <fullName evidence="8">Uncharacterized protein</fullName>
    </submittedName>
</protein>
<evidence type="ECO:0000313" key="9">
    <source>
        <dbReference type="Proteomes" id="UP000663827"/>
    </source>
</evidence>
<dbReference type="PANTHER" id="PTHR10218:SF360">
    <property type="entry name" value="GUANINE NUCLEOTIDE-BINDING PROTEIN SUBUNIT ALPHA HOMOLOG"/>
    <property type="match status" value="1"/>
</dbReference>
<sequence length="489" mass="55290">MPRDDRMQAEEAKRQVSSPDGYNSSSFRFSRSNEIDEQLRLEAVALKKRRSKERKILLLGQSESGKSTLLKQFQLLHSNGKVFDAERASWRLIIFHNLVRSILNLLQEITQPVFSNKDYPDNDAFWEANSTTFKTLRVRLSPLSQYAIHVSSAIIAYSSGCDRRIADLIANRLAPESSSPIASSPAEAASDWTSTANPHIPSSEISVLSSSRWKSALQKLHVGSRSPRPSVDCSIDFDNENDPGRLLVAFHEDLVEFCQTKSVWEMLKRRKIRVENMSGFFLDDIDRITQPRYIPTDEDILKARLKTLGVTETKCVVSASSEKGSIWRIFDVGGARYQRAAWAPHFDDVNCIIFLAPISAFDQVLAEDPAVNRLEDSLIMWRELCKNKLLAGASIVLFLNKCDLLQAKLEAGIRLNQFLVSYGDRPNDYTSVSTHLKGKFDKIARENCPNTQIHIHFITATDRETTSIAINAVRDKIMRENLQSIGFVH</sequence>
<proteinExistence type="predicted"/>
<dbReference type="SUPFAM" id="SSF52540">
    <property type="entry name" value="P-loop containing nucleoside triphosphate hydrolases"/>
    <property type="match status" value="1"/>
</dbReference>
<dbReference type="GO" id="GO:0005525">
    <property type="term" value="F:GTP binding"/>
    <property type="evidence" value="ECO:0007669"/>
    <property type="project" value="UniProtKB-KW"/>
</dbReference>
<evidence type="ECO:0000256" key="5">
    <source>
        <dbReference type="PIRSR" id="PIRSR601019-1"/>
    </source>
</evidence>
<dbReference type="AlphaFoldDB" id="A0A8H3E899"/>
<feature type="region of interest" description="Disordered" evidence="7">
    <location>
        <begin position="176"/>
        <end position="195"/>
    </location>
</feature>
<evidence type="ECO:0000256" key="6">
    <source>
        <dbReference type="PIRSR" id="PIRSR601019-2"/>
    </source>
</evidence>
<dbReference type="InterPro" id="IPR011025">
    <property type="entry name" value="GproteinA_insert"/>
</dbReference>
<evidence type="ECO:0000256" key="7">
    <source>
        <dbReference type="SAM" id="MobiDB-lite"/>
    </source>
</evidence>
<evidence type="ECO:0000313" key="8">
    <source>
        <dbReference type="EMBL" id="CAE7209492.1"/>
    </source>
</evidence>
<dbReference type="GO" id="GO:0031683">
    <property type="term" value="F:G-protein beta/gamma-subunit complex binding"/>
    <property type="evidence" value="ECO:0007669"/>
    <property type="project" value="InterPro"/>
</dbReference>
<dbReference type="GO" id="GO:0046872">
    <property type="term" value="F:metal ion binding"/>
    <property type="evidence" value="ECO:0007669"/>
    <property type="project" value="UniProtKB-KW"/>
</dbReference>
<dbReference type="PRINTS" id="PR00318">
    <property type="entry name" value="GPROTEINA"/>
</dbReference>
<keyword evidence="6" id="KW-0460">Magnesium</keyword>
<reference evidence="8" key="1">
    <citation type="submission" date="2021-01" db="EMBL/GenBank/DDBJ databases">
        <authorList>
            <person name="Kaushik A."/>
        </authorList>
    </citation>
    <scope>NUCLEOTIDE SEQUENCE</scope>
    <source>
        <strain evidence="8">AG5</strain>
    </source>
</reference>
<dbReference type="EMBL" id="CAJNJQ010004255">
    <property type="protein sequence ID" value="CAE7209492.1"/>
    <property type="molecule type" value="Genomic_DNA"/>
</dbReference>
<keyword evidence="2 5" id="KW-0547">Nucleotide-binding</keyword>
<dbReference type="GO" id="GO:0007188">
    <property type="term" value="P:adenylate cyclase-modulating G protein-coupled receptor signaling pathway"/>
    <property type="evidence" value="ECO:0007669"/>
    <property type="project" value="TreeGrafter"/>
</dbReference>
<gene>
    <name evidence="8" type="ORF">RDB_LOCUS149631</name>
</gene>
<dbReference type="Gene3D" id="1.10.400.10">
    <property type="entry name" value="GI Alpha 1, domain 2-like"/>
    <property type="match status" value="2"/>
</dbReference>
<feature type="binding site" evidence="6">
    <location>
        <position position="307"/>
    </location>
    <ligand>
        <name>Mg(2+)</name>
        <dbReference type="ChEBI" id="CHEBI:18420"/>
    </ligand>
</feature>
<dbReference type="SMART" id="SM00275">
    <property type="entry name" value="G_alpha"/>
    <property type="match status" value="1"/>
</dbReference>
<dbReference type="GO" id="GO:0001664">
    <property type="term" value="F:G protein-coupled receptor binding"/>
    <property type="evidence" value="ECO:0007669"/>
    <property type="project" value="TreeGrafter"/>
</dbReference>
<keyword evidence="4" id="KW-0807">Transducer</keyword>
<dbReference type="FunFam" id="3.40.50.300:FF:000692">
    <property type="entry name" value="Guanine nucleotide-binding protein subunit alpha"/>
    <property type="match status" value="1"/>
</dbReference>
<keyword evidence="3 5" id="KW-0342">GTP-binding</keyword>
<feature type="binding site" evidence="5">
    <location>
        <begin position="400"/>
        <end position="403"/>
    </location>
    <ligand>
        <name>GTP</name>
        <dbReference type="ChEBI" id="CHEBI:37565"/>
    </ligand>
</feature>
<evidence type="ECO:0000256" key="2">
    <source>
        <dbReference type="ARBA" id="ARBA00022741"/>
    </source>
</evidence>
<comment type="caution">
    <text evidence="8">The sequence shown here is derived from an EMBL/GenBank/DDBJ whole genome shotgun (WGS) entry which is preliminary data.</text>
</comment>
<evidence type="ECO:0000256" key="3">
    <source>
        <dbReference type="ARBA" id="ARBA00023134"/>
    </source>
</evidence>
<dbReference type="Proteomes" id="UP000663827">
    <property type="component" value="Unassembled WGS sequence"/>
</dbReference>
<feature type="compositionally biased region" description="Basic and acidic residues" evidence="7">
    <location>
        <begin position="1"/>
        <end position="14"/>
    </location>
</feature>
<evidence type="ECO:0000256" key="1">
    <source>
        <dbReference type="ARBA" id="ARBA00022723"/>
    </source>
</evidence>
<feature type="compositionally biased region" description="Low complexity" evidence="7">
    <location>
        <begin position="176"/>
        <end position="190"/>
    </location>
</feature>
<feature type="binding site" evidence="5">
    <location>
        <position position="460"/>
    </location>
    <ligand>
        <name>GTP</name>
        <dbReference type="ChEBI" id="CHEBI:37565"/>
    </ligand>
</feature>
<name>A0A8H3E899_9AGAM</name>
<dbReference type="GO" id="GO:0005834">
    <property type="term" value="C:heterotrimeric G-protein complex"/>
    <property type="evidence" value="ECO:0007669"/>
    <property type="project" value="TreeGrafter"/>
</dbReference>
<dbReference type="PANTHER" id="PTHR10218">
    <property type="entry name" value="GTP-BINDING PROTEIN ALPHA SUBUNIT"/>
    <property type="match status" value="1"/>
</dbReference>
<feature type="binding site" evidence="5">
    <location>
        <begin position="301"/>
        <end position="307"/>
    </location>
    <ligand>
        <name>GTP</name>
        <dbReference type="ChEBI" id="CHEBI:37565"/>
    </ligand>
</feature>